<sequence>MSQKRFSTIRRLNRQKNYFLKKVKFAIAKFFIDPISRKPFALKKQPKVLFLRDDDKIGDMVVSTSILRELKNSGYNIDIVTGKSNFCVIEYSDLYNDHYTYEEKLFSIIKLALTLRKNNYDLIIDMGELISIPYLMFIRLINARNVVGFNKNNIKSYNLNINYNEYTSHVIERYKKMLDALNVPFGDLKYEINIPEIVENRIVDFINNLPYKKNVVINPFSASEKRDISKEQLLFIISYLKKYSVNIIFIGRQDDLVNLQVDSFLSNPIGDFISASAIIKHADLIITPDTSIVHVATAFDKPTLALYGNDYHGKYVNNFMWSPNNKKAIQITQKKIDSKVSDISIDLIKSKLDFLVDKYLCQ</sequence>
<evidence type="ECO:0000256" key="2">
    <source>
        <dbReference type="ARBA" id="ARBA00022679"/>
    </source>
</evidence>
<evidence type="ECO:0000256" key="1">
    <source>
        <dbReference type="ARBA" id="ARBA00022676"/>
    </source>
</evidence>
<dbReference type="CDD" id="cd03789">
    <property type="entry name" value="GT9_LPS_heptosyltransferase"/>
    <property type="match status" value="1"/>
</dbReference>
<organism evidence="3 4">
    <name type="scientific">Proteus mirabilis</name>
    <dbReference type="NCBI Taxonomy" id="584"/>
    <lineage>
        <taxon>Bacteria</taxon>
        <taxon>Pseudomonadati</taxon>
        <taxon>Pseudomonadota</taxon>
        <taxon>Gammaproteobacteria</taxon>
        <taxon>Enterobacterales</taxon>
        <taxon>Morganellaceae</taxon>
        <taxon>Proteus</taxon>
    </lineage>
</organism>
<accession>A0A379EZU8</accession>
<dbReference type="RefSeq" id="WP_004246468.1">
    <property type="nucleotide sequence ID" value="NZ_AP026827.1"/>
</dbReference>
<reference evidence="3 4" key="1">
    <citation type="submission" date="2018-06" db="EMBL/GenBank/DDBJ databases">
        <authorList>
            <consortium name="Pathogen Informatics"/>
            <person name="Doyle S."/>
        </authorList>
    </citation>
    <scope>NUCLEOTIDE SEQUENCE [LARGE SCALE GENOMIC DNA]</scope>
    <source>
        <strain evidence="3 4">NCTC11938</strain>
    </source>
</reference>
<dbReference type="Pfam" id="PF01075">
    <property type="entry name" value="Glyco_transf_9"/>
    <property type="match status" value="1"/>
</dbReference>
<dbReference type="EC" id="2.-.-.-" evidence="3"/>
<dbReference type="Gene3D" id="3.40.50.2000">
    <property type="entry name" value="Glycogen Phosphorylase B"/>
    <property type="match status" value="2"/>
</dbReference>
<evidence type="ECO:0000313" key="4">
    <source>
        <dbReference type="Proteomes" id="UP000254191"/>
    </source>
</evidence>
<gene>
    <name evidence="3" type="primary">rfaQ_1</name>
    <name evidence="3" type="ORF">NCTC11938_00117</name>
</gene>
<dbReference type="InterPro" id="IPR051199">
    <property type="entry name" value="LPS_LOS_Heptosyltrfase"/>
</dbReference>
<dbReference type="GO" id="GO:0009244">
    <property type="term" value="P:lipopolysaccharide core region biosynthetic process"/>
    <property type="evidence" value="ECO:0007669"/>
    <property type="project" value="TreeGrafter"/>
</dbReference>
<keyword evidence="1" id="KW-0328">Glycosyltransferase</keyword>
<proteinExistence type="predicted"/>
<dbReference type="InterPro" id="IPR002201">
    <property type="entry name" value="Glyco_trans_9"/>
</dbReference>
<dbReference type="AlphaFoldDB" id="A0A379EZU8"/>
<protein>
    <submittedName>
        <fullName evidence="3">Lipopolysaccharide core heptosyltransferase rfaQ</fullName>
        <ecNumber evidence="3">2.-.-.-</ecNumber>
    </submittedName>
</protein>
<evidence type="ECO:0000313" key="3">
    <source>
        <dbReference type="EMBL" id="SUC11911.1"/>
    </source>
</evidence>
<dbReference type="SUPFAM" id="SSF53756">
    <property type="entry name" value="UDP-Glycosyltransferase/glycogen phosphorylase"/>
    <property type="match status" value="1"/>
</dbReference>
<dbReference type="Proteomes" id="UP000254191">
    <property type="component" value="Unassembled WGS sequence"/>
</dbReference>
<dbReference type="GO" id="GO:0008713">
    <property type="term" value="F:ADP-heptose-lipopolysaccharide heptosyltransferase activity"/>
    <property type="evidence" value="ECO:0007669"/>
    <property type="project" value="TreeGrafter"/>
</dbReference>
<dbReference type="EMBL" id="UGTS01000001">
    <property type="protein sequence ID" value="SUC11911.1"/>
    <property type="molecule type" value="Genomic_DNA"/>
</dbReference>
<name>A0A379EZU8_PROMI</name>
<keyword evidence="2 3" id="KW-0808">Transferase</keyword>
<dbReference type="PANTHER" id="PTHR30160">
    <property type="entry name" value="TETRAACYLDISACCHARIDE 4'-KINASE-RELATED"/>
    <property type="match status" value="1"/>
</dbReference>
<dbReference type="GO" id="GO:0005829">
    <property type="term" value="C:cytosol"/>
    <property type="evidence" value="ECO:0007669"/>
    <property type="project" value="TreeGrafter"/>
</dbReference>